<reference evidence="1" key="1">
    <citation type="journal article" date="2021" name="Nat. Commun.">
        <title>Genetic determinants of endophytism in the Arabidopsis root mycobiome.</title>
        <authorList>
            <person name="Mesny F."/>
            <person name="Miyauchi S."/>
            <person name="Thiergart T."/>
            <person name="Pickel B."/>
            <person name="Atanasova L."/>
            <person name="Karlsson M."/>
            <person name="Huettel B."/>
            <person name="Barry K.W."/>
            <person name="Haridas S."/>
            <person name="Chen C."/>
            <person name="Bauer D."/>
            <person name="Andreopoulos W."/>
            <person name="Pangilinan J."/>
            <person name="LaButti K."/>
            <person name="Riley R."/>
            <person name="Lipzen A."/>
            <person name="Clum A."/>
            <person name="Drula E."/>
            <person name="Henrissat B."/>
            <person name="Kohler A."/>
            <person name="Grigoriev I.V."/>
            <person name="Martin F.M."/>
            <person name="Hacquard S."/>
        </authorList>
    </citation>
    <scope>NUCLEOTIDE SEQUENCE</scope>
    <source>
        <strain evidence="1">MPI-SDFR-AT-0073</strain>
    </source>
</reference>
<evidence type="ECO:0000313" key="2">
    <source>
        <dbReference type="Proteomes" id="UP000758603"/>
    </source>
</evidence>
<sequence>MTATTPLPERYSASLTVQSPLGSRTHGPGLIIISPAGAPAGLEIDPQQTFAQEGYTVAHLRLSSGYSSLRIRDELREATEALDFHDCCSEKSRYGIIVYCPSAYPYLVEAINGNGEIKSAVFFGELPSSCLKPHTSVQSQGSKFASTEHTRALNFLGT</sequence>
<dbReference type="GeneID" id="70131953"/>
<dbReference type="RefSeq" id="XP_045957475.1">
    <property type="nucleotide sequence ID" value="XM_046103061.1"/>
</dbReference>
<proteinExistence type="predicted"/>
<accession>A0A9P8UIW8</accession>
<dbReference type="Proteomes" id="UP000758603">
    <property type="component" value="Unassembled WGS sequence"/>
</dbReference>
<keyword evidence="2" id="KW-1185">Reference proteome</keyword>
<dbReference type="AlphaFoldDB" id="A0A9P8UIW8"/>
<name>A0A9P8UIW8_9PEZI</name>
<dbReference type="OrthoDB" id="4705898at2759"/>
<gene>
    <name evidence="1" type="ORF">BKA67DRAFT_568844</name>
</gene>
<dbReference type="EMBL" id="JAGPXC010000005">
    <property type="protein sequence ID" value="KAH6653198.1"/>
    <property type="molecule type" value="Genomic_DNA"/>
</dbReference>
<organism evidence="1 2">
    <name type="scientific">Truncatella angustata</name>
    <dbReference type="NCBI Taxonomy" id="152316"/>
    <lineage>
        <taxon>Eukaryota</taxon>
        <taxon>Fungi</taxon>
        <taxon>Dikarya</taxon>
        <taxon>Ascomycota</taxon>
        <taxon>Pezizomycotina</taxon>
        <taxon>Sordariomycetes</taxon>
        <taxon>Xylariomycetidae</taxon>
        <taxon>Amphisphaeriales</taxon>
        <taxon>Sporocadaceae</taxon>
        <taxon>Truncatella</taxon>
    </lineage>
</organism>
<protein>
    <submittedName>
        <fullName evidence="1">Uncharacterized protein</fullName>
    </submittedName>
</protein>
<comment type="caution">
    <text evidence="1">The sequence shown here is derived from an EMBL/GenBank/DDBJ whole genome shotgun (WGS) entry which is preliminary data.</text>
</comment>
<evidence type="ECO:0000313" key="1">
    <source>
        <dbReference type="EMBL" id="KAH6653198.1"/>
    </source>
</evidence>